<evidence type="ECO:0000313" key="6">
    <source>
        <dbReference type="Proteomes" id="UP000273898"/>
    </source>
</evidence>
<evidence type="ECO:0000256" key="1">
    <source>
        <dbReference type="ARBA" id="ARBA00022553"/>
    </source>
</evidence>
<dbReference type="SMART" id="SM00448">
    <property type="entry name" value="REC"/>
    <property type="match status" value="1"/>
</dbReference>
<evidence type="ECO:0000313" key="5">
    <source>
        <dbReference type="EMBL" id="TFB28085.1"/>
    </source>
</evidence>
<dbReference type="Gene3D" id="3.40.50.2300">
    <property type="match status" value="1"/>
</dbReference>
<protein>
    <submittedName>
        <fullName evidence="4">Response regulator receiver domain-containing protein</fullName>
    </submittedName>
    <submittedName>
        <fullName evidence="5">Response regulator transcription factor</fullName>
    </submittedName>
</protein>
<dbReference type="OrthoDB" id="5432534at2"/>
<dbReference type="Proteomes" id="UP000273898">
    <property type="component" value="Unassembled WGS sequence"/>
</dbReference>
<reference evidence="5 7" key="2">
    <citation type="submission" date="2019-03" db="EMBL/GenBank/DDBJ databases">
        <authorList>
            <person name="He R.-H."/>
        </authorList>
    </citation>
    <scope>NUCLEOTIDE SEQUENCE [LARGE SCALE GENOMIC DNA]</scope>
    <source>
        <strain evidence="5 7">DSM 19624</strain>
    </source>
</reference>
<proteinExistence type="predicted"/>
<evidence type="ECO:0000313" key="7">
    <source>
        <dbReference type="Proteomes" id="UP000297429"/>
    </source>
</evidence>
<dbReference type="InterPro" id="IPR001789">
    <property type="entry name" value="Sig_transdc_resp-reg_receiver"/>
</dbReference>
<evidence type="ECO:0000313" key="4">
    <source>
        <dbReference type="EMBL" id="RLJ72602.1"/>
    </source>
</evidence>
<dbReference type="CDD" id="cd17574">
    <property type="entry name" value="REC_OmpR"/>
    <property type="match status" value="1"/>
</dbReference>
<organism evidence="4 6">
    <name type="scientific">Pedobacter alluvionis</name>
    <dbReference type="NCBI Taxonomy" id="475253"/>
    <lineage>
        <taxon>Bacteria</taxon>
        <taxon>Pseudomonadati</taxon>
        <taxon>Bacteroidota</taxon>
        <taxon>Sphingobacteriia</taxon>
        <taxon>Sphingobacteriales</taxon>
        <taxon>Sphingobacteriaceae</taxon>
        <taxon>Pedobacter</taxon>
    </lineage>
</organism>
<comment type="caution">
    <text evidence="4">The sequence shown here is derived from an EMBL/GenBank/DDBJ whole genome shotgun (WGS) entry which is preliminary data.</text>
</comment>
<name>A0A497XVY3_9SPHI</name>
<dbReference type="InterPro" id="IPR050595">
    <property type="entry name" value="Bact_response_regulator"/>
</dbReference>
<dbReference type="RefSeq" id="WP_121286553.1">
    <property type="nucleotide sequence ID" value="NZ_RCCK01000014.1"/>
</dbReference>
<evidence type="ECO:0000259" key="3">
    <source>
        <dbReference type="PROSITE" id="PS50110"/>
    </source>
</evidence>
<dbReference type="InterPro" id="IPR011006">
    <property type="entry name" value="CheY-like_superfamily"/>
</dbReference>
<dbReference type="EMBL" id="RCCK01000014">
    <property type="protein sequence ID" value="RLJ72602.1"/>
    <property type="molecule type" value="Genomic_DNA"/>
</dbReference>
<dbReference type="GO" id="GO:0000160">
    <property type="term" value="P:phosphorelay signal transduction system"/>
    <property type="evidence" value="ECO:0007669"/>
    <property type="project" value="InterPro"/>
</dbReference>
<feature type="modified residue" description="4-aspartylphosphate" evidence="2">
    <location>
        <position position="52"/>
    </location>
</feature>
<keyword evidence="7" id="KW-1185">Reference proteome</keyword>
<keyword evidence="1 2" id="KW-0597">Phosphoprotein</keyword>
<feature type="domain" description="Response regulatory" evidence="3">
    <location>
        <begin position="4"/>
        <end position="117"/>
    </location>
</feature>
<dbReference type="PROSITE" id="PS50110">
    <property type="entry name" value="RESPONSE_REGULATORY"/>
    <property type="match status" value="1"/>
</dbReference>
<accession>A0A497XVY3</accession>
<dbReference type="Pfam" id="PF00072">
    <property type="entry name" value="Response_reg"/>
    <property type="match status" value="1"/>
</dbReference>
<dbReference type="AlphaFoldDB" id="A0A497XVY3"/>
<gene>
    <name evidence="4" type="ORF">BCL90_4230</name>
    <name evidence="5" type="ORF">E3V97_23945</name>
</gene>
<dbReference type="Proteomes" id="UP000297429">
    <property type="component" value="Unassembled WGS sequence"/>
</dbReference>
<reference evidence="4 6" key="1">
    <citation type="submission" date="2018-10" db="EMBL/GenBank/DDBJ databases">
        <title>Genomic Encyclopedia of Archaeal and Bacterial Type Strains, Phase II (KMG-II): from individual species to whole genera.</title>
        <authorList>
            <person name="Goeker M."/>
        </authorList>
    </citation>
    <scope>NUCLEOTIDE SEQUENCE [LARGE SCALE GENOMIC DNA]</scope>
    <source>
        <strain evidence="4 6">DSM 19624</strain>
    </source>
</reference>
<dbReference type="EMBL" id="SOPX01000007">
    <property type="protein sequence ID" value="TFB28085.1"/>
    <property type="molecule type" value="Genomic_DNA"/>
</dbReference>
<dbReference type="PANTHER" id="PTHR44591">
    <property type="entry name" value="STRESS RESPONSE REGULATOR PROTEIN 1"/>
    <property type="match status" value="1"/>
</dbReference>
<sequence>MNKLIGILEDDQGIRDILEFLLSEEGYEVECYTTVNNFLTKKDSSPDLFILDVMLPDGNGLEVCKILKSSPKTSATPVIMMSAHADMQQMNSGCRAEEFVKKPFDIFAMLEKIVQLLNKGNPTTH</sequence>
<evidence type="ECO:0000256" key="2">
    <source>
        <dbReference type="PROSITE-ProRule" id="PRU00169"/>
    </source>
</evidence>
<dbReference type="PANTHER" id="PTHR44591:SF3">
    <property type="entry name" value="RESPONSE REGULATORY DOMAIN-CONTAINING PROTEIN"/>
    <property type="match status" value="1"/>
</dbReference>
<dbReference type="SUPFAM" id="SSF52172">
    <property type="entry name" value="CheY-like"/>
    <property type="match status" value="1"/>
</dbReference>